<feature type="region of interest" description="Disordered" evidence="4">
    <location>
        <begin position="1"/>
        <end position="20"/>
    </location>
</feature>
<dbReference type="Proteomes" id="UP001432062">
    <property type="component" value="Chromosome"/>
</dbReference>
<accession>A0ABZ1YNS9</accession>
<organism evidence="6 7">
    <name type="scientific">Nocardia vinacea</name>
    <dbReference type="NCBI Taxonomy" id="96468"/>
    <lineage>
        <taxon>Bacteria</taxon>
        <taxon>Bacillati</taxon>
        <taxon>Actinomycetota</taxon>
        <taxon>Actinomycetes</taxon>
        <taxon>Mycobacteriales</taxon>
        <taxon>Nocardiaceae</taxon>
        <taxon>Nocardia</taxon>
    </lineage>
</organism>
<dbReference type="PROSITE" id="PS01174">
    <property type="entry name" value="LIPASE_GDXG_SER"/>
    <property type="match status" value="1"/>
</dbReference>
<dbReference type="InterPro" id="IPR033140">
    <property type="entry name" value="Lipase_GDXG_put_SER_AS"/>
</dbReference>
<feature type="active site" evidence="3">
    <location>
        <position position="173"/>
    </location>
</feature>
<protein>
    <submittedName>
        <fullName evidence="6">Alpha/beta hydrolase</fullName>
    </submittedName>
</protein>
<evidence type="ECO:0000256" key="2">
    <source>
        <dbReference type="ARBA" id="ARBA00022801"/>
    </source>
</evidence>
<dbReference type="PANTHER" id="PTHR48081">
    <property type="entry name" value="AB HYDROLASE SUPERFAMILY PROTEIN C4A8.06C"/>
    <property type="match status" value="1"/>
</dbReference>
<reference evidence="6" key="1">
    <citation type="submission" date="2022-10" db="EMBL/GenBank/DDBJ databases">
        <title>The complete genomes of actinobacterial strains from the NBC collection.</title>
        <authorList>
            <person name="Joergensen T.S."/>
            <person name="Alvarez Arevalo M."/>
            <person name="Sterndorff E.B."/>
            <person name="Faurdal D."/>
            <person name="Vuksanovic O."/>
            <person name="Mourched A.-S."/>
            <person name="Charusanti P."/>
            <person name="Shaw S."/>
            <person name="Blin K."/>
            <person name="Weber T."/>
        </authorList>
    </citation>
    <scope>NUCLEOTIDE SEQUENCE</scope>
    <source>
        <strain evidence="6">NBC_01482</strain>
    </source>
</reference>
<dbReference type="SUPFAM" id="SSF53474">
    <property type="entry name" value="alpha/beta-Hydrolases"/>
    <property type="match status" value="1"/>
</dbReference>
<dbReference type="RefSeq" id="WP_327098048.1">
    <property type="nucleotide sequence ID" value="NZ_CP109149.1"/>
</dbReference>
<dbReference type="PANTHER" id="PTHR48081:SF30">
    <property type="entry name" value="ACETYL-HYDROLASE LIPR-RELATED"/>
    <property type="match status" value="1"/>
</dbReference>
<keyword evidence="2 6" id="KW-0378">Hydrolase</keyword>
<dbReference type="GO" id="GO:0016787">
    <property type="term" value="F:hydrolase activity"/>
    <property type="evidence" value="ECO:0007669"/>
    <property type="project" value="UniProtKB-KW"/>
</dbReference>
<evidence type="ECO:0000256" key="4">
    <source>
        <dbReference type="SAM" id="MobiDB-lite"/>
    </source>
</evidence>
<dbReference type="InterPro" id="IPR029058">
    <property type="entry name" value="AB_hydrolase_fold"/>
</dbReference>
<dbReference type="InterPro" id="IPR013094">
    <property type="entry name" value="AB_hydrolase_3"/>
</dbReference>
<dbReference type="EMBL" id="CP109441">
    <property type="protein sequence ID" value="WUV44641.1"/>
    <property type="molecule type" value="Genomic_DNA"/>
</dbReference>
<gene>
    <name evidence="6" type="ORF">OG563_36580</name>
</gene>
<dbReference type="Pfam" id="PF07859">
    <property type="entry name" value="Abhydrolase_3"/>
    <property type="match status" value="1"/>
</dbReference>
<feature type="domain" description="Alpha/beta hydrolase fold-3" evidence="5">
    <location>
        <begin position="99"/>
        <end position="292"/>
    </location>
</feature>
<dbReference type="Gene3D" id="3.40.50.1820">
    <property type="entry name" value="alpha/beta hydrolase"/>
    <property type="match status" value="1"/>
</dbReference>
<evidence type="ECO:0000259" key="5">
    <source>
        <dbReference type="Pfam" id="PF07859"/>
    </source>
</evidence>
<dbReference type="InterPro" id="IPR050300">
    <property type="entry name" value="GDXG_lipolytic_enzyme"/>
</dbReference>
<sequence>MSERSERPMSPGARAVTRAEPASLRARALRQISSHTVRPVLAAIPVNEHTLPAARVIIDRVMRVVAPVLNGTAIEAVEDGPVRAEWVRGPRANRDDAAILYVHGGGFITGSARSYRGVTSRLSTATRLPVLAADYRLAPENPYTAAASDVAAAYHQLRKRGFAPDRIVIAGDSAGGYLATDFVIRSADHGRRCAAALLLFSPMADLALDLARGGDGHDALLSLATARAAVANFADAPRQLRPRAGTPLPPTMIQASQDELFAADAITLADRLNAAGAGCDLRLWPQQMHVFHTLAALVPESRTAYRAGGRFVIDALESPAAQAI</sequence>
<evidence type="ECO:0000313" key="7">
    <source>
        <dbReference type="Proteomes" id="UP001432062"/>
    </source>
</evidence>
<evidence type="ECO:0000256" key="1">
    <source>
        <dbReference type="ARBA" id="ARBA00010515"/>
    </source>
</evidence>
<comment type="similarity">
    <text evidence="1">Belongs to the 'GDXG' lipolytic enzyme family.</text>
</comment>
<evidence type="ECO:0000313" key="6">
    <source>
        <dbReference type="EMBL" id="WUV44641.1"/>
    </source>
</evidence>
<proteinExistence type="inferred from homology"/>
<keyword evidence="7" id="KW-1185">Reference proteome</keyword>
<evidence type="ECO:0000256" key="3">
    <source>
        <dbReference type="PROSITE-ProRule" id="PRU10038"/>
    </source>
</evidence>
<name>A0ABZ1YNS9_9NOCA</name>